<dbReference type="GO" id="GO:0003690">
    <property type="term" value="F:double-stranded DNA binding"/>
    <property type="evidence" value="ECO:0007669"/>
    <property type="project" value="InterPro"/>
</dbReference>
<feature type="domain" description="PCI" evidence="2">
    <location>
        <begin position="222"/>
        <end position="407"/>
    </location>
</feature>
<dbReference type="InterPro" id="IPR045114">
    <property type="entry name" value="Csn12-like"/>
</dbReference>
<dbReference type="Proteomes" id="UP001216638">
    <property type="component" value="Chromosome 6"/>
</dbReference>
<dbReference type="AlphaFoldDB" id="A0AAF0DWN7"/>
<keyword evidence="4" id="KW-1185">Reference proteome</keyword>
<dbReference type="Gene3D" id="1.10.10.10">
    <property type="entry name" value="Winged helix-like DNA-binding domain superfamily/Winged helix DNA-binding domain"/>
    <property type="match status" value="1"/>
</dbReference>
<evidence type="ECO:0000313" key="4">
    <source>
        <dbReference type="Proteomes" id="UP001216638"/>
    </source>
</evidence>
<organism evidence="3 4">
    <name type="scientific">Malassezia brasiliensis</name>
    <dbReference type="NCBI Taxonomy" id="1821822"/>
    <lineage>
        <taxon>Eukaryota</taxon>
        <taxon>Fungi</taxon>
        <taxon>Dikarya</taxon>
        <taxon>Basidiomycota</taxon>
        <taxon>Ustilaginomycotina</taxon>
        <taxon>Malasseziomycetes</taxon>
        <taxon>Malasseziales</taxon>
        <taxon>Malasseziaceae</taxon>
        <taxon>Malassezia</taxon>
    </lineage>
</organism>
<dbReference type="GO" id="GO:0000973">
    <property type="term" value="P:post-transcriptional tethering of RNA polymerase II gene DNA at nuclear periphery"/>
    <property type="evidence" value="ECO:0007669"/>
    <property type="project" value="TreeGrafter"/>
</dbReference>
<dbReference type="PROSITE" id="PS50250">
    <property type="entry name" value="PCI"/>
    <property type="match status" value="1"/>
</dbReference>
<accession>A0AAF0DWN7</accession>
<evidence type="ECO:0000259" key="2">
    <source>
        <dbReference type="PROSITE" id="PS50250"/>
    </source>
</evidence>
<reference evidence="3" key="1">
    <citation type="submission" date="2023-03" db="EMBL/GenBank/DDBJ databases">
        <title>Mating type loci evolution in Malassezia.</title>
        <authorList>
            <person name="Coelho M.A."/>
        </authorList>
    </citation>
    <scope>NUCLEOTIDE SEQUENCE</scope>
    <source>
        <strain evidence="3">CBS 14135</strain>
    </source>
</reference>
<comment type="similarity">
    <text evidence="1">Belongs to the CSN12 family.</text>
</comment>
<dbReference type="GO" id="GO:0070390">
    <property type="term" value="C:transcription export complex 2"/>
    <property type="evidence" value="ECO:0007669"/>
    <property type="project" value="TreeGrafter"/>
</dbReference>
<protein>
    <submittedName>
        <fullName evidence="3">COP9 signalosome (CSN) subunit</fullName>
    </submittedName>
</protein>
<dbReference type="SMART" id="SM00753">
    <property type="entry name" value="PAM"/>
    <property type="match status" value="1"/>
</dbReference>
<dbReference type="InterPro" id="IPR000717">
    <property type="entry name" value="PCI_dom"/>
</dbReference>
<evidence type="ECO:0000313" key="3">
    <source>
        <dbReference type="EMBL" id="WFC97176.1"/>
    </source>
</evidence>
<name>A0AAF0DWN7_9BASI</name>
<dbReference type="PANTHER" id="PTHR12732:SF0">
    <property type="entry name" value="PCI DOMAIN-CONTAINING PROTEIN 2"/>
    <property type="match status" value="1"/>
</dbReference>
<sequence length="417" mass="45445">MHAGEFGRAAAAAAGREDGAALAQLLSLHASATRRCCARIDDPAGLAGTLRVAAPWADILAPYLAAGAALFHADARRRAPADAWRMAHEAMERAVAAFLRYFANLAPGRWALPALLALLRDAQWVARGADEAATSAAPEGALPTQTYTEACARQLNKAFSACAADRFPGLEQSKKWGAYAIAGQLFRLYFRLKSTALCKNVLRALNAADLPPLDAYARADRVTFAYYVGRLAFLDEDYTKAESCLAAALAEVPAHATRHVERILLYLIPVRLLRGVRPNRVWLARFPRLDALYTPLLDACWAGDVGAFDAILAAPTTEPTLVRLGLFLALERARDVCRTRLFRRVWAVSGRGTRMRLAQFTDALRCARLAPEPVETEWALATLIAQGRIKGYLAHERQMLVLSATDPFPHASLAMLS</sequence>
<dbReference type="GO" id="GO:0016973">
    <property type="term" value="P:poly(A)+ mRNA export from nucleus"/>
    <property type="evidence" value="ECO:0007669"/>
    <property type="project" value="TreeGrafter"/>
</dbReference>
<dbReference type="EMBL" id="CP119956">
    <property type="protein sequence ID" value="WFC97176.1"/>
    <property type="molecule type" value="Genomic_DNA"/>
</dbReference>
<proteinExistence type="inferred from homology"/>
<evidence type="ECO:0000256" key="1">
    <source>
        <dbReference type="ARBA" id="ARBA00025771"/>
    </source>
</evidence>
<dbReference type="PANTHER" id="PTHR12732">
    <property type="entry name" value="UNCHARACTERIZED PROTEASOME COMPONENT REGION PCI-CONTAINING"/>
    <property type="match status" value="1"/>
</dbReference>
<gene>
    <name evidence="3" type="primary">CSN12</name>
    <name evidence="3" type="ORF">MBRA1_003842</name>
</gene>
<dbReference type="GO" id="GO:0003723">
    <property type="term" value="F:RNA binding"/>
    <property type="evidence" value="ECO:0007669"/>
    <property type="project" value="InterPro"/>
</dbReference>
<dbReference type="GO" id="GO:0006368">
    <property type="term" value="P:transcription elongation by RNA polymerase II"/>
    <property type="evidence" value="ECO:0007669"/>
    <property type="project" value="TreeGrafter"/>
</dbReference>
<dbReference type="InterPro" id="IPR036388">
    <property type="entry name" value="WH-like_DNA-bd_sf"/>
</dbReference>